<dbReference type="GO" id="GO:0004180">
    <property type="term" value="F:carboxypeptidase activity"/>
    <property type="evidence" value="ECO:0007669"/>
    <property type="project" value="UniProtKB-KW"/>
</dbReference>
<reference evidence="2 3" key="1">
    <citation type="submission" date="2018-09" db="EMBL/GenBank/DDBJ databases">
        <title>Identification of marine bacteria producing industrial enzymes.</title>
        <authorList>
            <person name="Cheng T.H."/>
            <person name="Saidin J."/>
            <person name="Muhd D.D."/>
            <person name="Isa M.N.M."/>
            <person name="Bakar M.F.A."/>
            <person name="Ismail N."/>
        </authorList>
    </citation>
    <scope>NUCLEOTIDE SEQUENCE [LARGE SCALE GENOMIC DNA]</scope>
    <source>
        <strain evidence="2 3">MNAD 1.6</strain>
    </source>
</reference>
<organism evidence="2 3">
    <name type="scientific">Pseudoalteromonas gelatinilytica</name>
    <dbReference type="NCBI Taxonomy" id="1703256"/>
    <lineage>
        <taxon>Bacteria</taxon>
        <taxon>Pseudomonadati</taxon>
        <taxon>Pseudomonadota</taxon>
        <taxon>Gammaproteobacteria</taxon>
        <taxon>Alteromonadales</taxon>
        <taxon>Pseudoalteromonadaceae</taxon>
        <taxon>Pseudoalteromonas</taxon>
    </lineage>
</organism>
<keyword evidence="2" id="KW-0378">Hydrolase</keyword>
<keyword evidence="2" id="KW-0645">Protease</keyword>
<dbReference type="AlphaFoldDB" id="A0A3A3EKA7"/>
<dbReference type="EMBL" id="QYSE01000002">
    <property type="protein sequence ID" value="RJF35645.1"/>
    <property type="molecule type" value="Genomic_DNA"/>
</dbReference>
<keyword evidence="2" id="KW-0121">Carboxypeptidase</keyword>
<evidence type="ECO:0000313" key="2">
    <source>
        <dbReference type="EMBL" id="RJF35645.1"/>
    </source>
</evidence>
<proteinExistence type="predicted"/>
<dbReference type="Pfam" id="PF20598">
    <property type="entry name" value="DUF6795"/>
    <property type="match status" value="1"/>
</dbReference>
<dbReference type="Proteomes" id="UP000265938">
    <property type="component" value="Unassembled WGS sequence"/>
</dbReference>
<evidence type="ECO:0000259" key="1">
    <source>
        <dbReference type="Pfam" id="PF20598"/>
    </source>
</evidence>
<protein>
    <submittedName>
        <fullName evidence="2">Carboxypeptidase regulatory-like domain-containing protein</fullName>
    </submittedName>
</protein>
<name>A0A3A3EKA7_9GAMM</name>
<dbReference type="RefSeq" id="WP_119853106.1">
    <property type="nucleotide sequence ID" value="NZ_QYSE01000002.1"/>
</dbReference>
<gene>
    <name evidence="2" type="ORF">D4741_11795</name>
</gene>
<dbReference type="InterPro" id="IPR046474">
    <property type="entry name" value="DUF6795"/>
</dbReference>
<feature type="domain" description="DUF6795" evidence="1">
    <location>
        <begin position="16"/>
        <end position="119"/>
    </location>
</feature>
<comment type="caution">
    <text evidence="2">The sequence shown here is derived from an EMBL/GenBank/DDBJ whole genome shotgun (WGS) entry which is preliminary data.</text>
</comment>
<evidence type="ECO:0000313" key="3">
    <source>
        <dbReference type="Proteomes" id="UP000265938"/>
    </source>
</evidence>
<accession>A0A3A3EKA7</accession>
<sequence>MFGLIKKYDVHMCSEVKGCILNHGEPVNGARIRRELTYAHSVIEVDETVTDAKGHFSMPEILITSKKPGDMFVHDVVLQRITILSNEETYVLWNTKQLGIEPFKEIEEKLLTLNGDLSSQEVRFTFPNKKNPSLEFDGLSICRWENDFEVFELEDDGTQFFSS</sequence>